<dbReference type="GeneID" id="76198117"/>
<keyword evidence="3" id="KW-1185">Reference proteome</keyword>
<protein>
    <recommendedName>
        <fullName evidence="1">DUF8106 domain-containing protein</fullName>
    </recommendedName>
</protein>
<gene>
    <name evidence="2" type="ORF">ACFQL7_01015</name>
</gene>
<dbReference type="Pfam" id="PF26408">
    <property type="entry name" value="DUF8106"/>
    <property type="match status" value="1"/>
</dbReference>
<name>A0ABD5YLR5_9EURY</name>
<reference evidence="2 3" key="1">
    <citation type="journal article" date="2019" name="Int. J. Syst. Evol. Microbiol.">
        <title>The Global Catalogue of Microorganisms (GCM) 10K type strain sequencing project: providing services to taxonomists for standard genome sequencing and annotation.</title>
        <authorList>
            <consortium name="The Broad Institute Genomics Platform"/>
            <consortium name="The Broad Institute Genome Sequencing Center for Infectious Disease"/>
            <person name="Wu L."/>
            <person name="Ma J."/>
        </authorList>
    </citation>
    <scope>NUCLEOTIDE SEQUENCE [LARGE SCALE GENOMIC DNA]</scope>
    <source>
        <strain evidence="2 3">RDMS1</strain>
    </source>
</reference>
<proteinExistence type="predicted"/>
<dbReference type="Proteomes" id="UP001596417">
    <property type="component" value="Unassembled WGS sequence"/>
</dbReference>
<sequence>MNLMSVRQRSSDRTQRGIGRKATLVCPTCGHESPSGTDGDWVITEETNDDIRRVTYDCPVCWTSVVVQPRFER</sequence>
<comment type="caution">
    <text evidence="2">The sequence shown here is derived from an EMBL/GenBank/DDBJ whole genome shotgun (WGS) entry which is preliminary data.</text>
</comment>
<dbReference type="InterPro" id="IPR058419">
    <property type="entry name" value="DUF8106"/>
</dbReference>
<evidence type="ECO:0000313" key="2">
    <source>
        <dbReference type="EMBL" id="MFC7188573.1"/>
    </source>
</evidence>
<organism evidence="2 3">
    <name type="scientific">Halocatena marina</name>
    <dbReference type="NCBI Taxonomy" id="2934937"/>
    <lineage>
        <taxon>Archaea</taxon>
        <taxon>Methanobacteriati</taxon>
        <taxon>Methanobacteriota</taxon>
        <taxon>Stenosarchaea group</taxon>
        <taxon>Halobacteria</taxon>
        <taxon>Halobacteriales</taxon>
        <taxon>Natronomonadaceae</taxon>
        <taxon>Halocatena</taxon>
    </lineage>
</organism>
<dbReference type="RefSeq" id="WP_248904024.1">
    <property type="nucleotide sequence ID" value="NZ_CP109979.1"/>
</dbReference>
<evidence type="ECO:0000313" key="3">
    <source>
        <dbReference type="Proteomes" id="UP001596417"/>
    </source>
</evidence>
<dbReference type="AlphaFoldDB" id="A0ABD5YLR5"/>
<feature type="domain" description="DUF8106" evidence="1">
    <location>
        <begin position="20"/>
        <end position="67"/>
    </location>
</feature>
<dbReference type="EMBL" id="JBHTAX010000001">
    <property type="protein sequence ID" value="MFC7188573.1"/>
    <property type="molecule type" value="Genomic_DNA"/>
</dbReference>
<evidence type="ECO:0000259" key="1">
    <source>
        <dbReference type="Pfam" id="PF26408"/>
    </source>
</evidence>
<accession>A0ABD5YLR5</accession>